<gene>
    <name evidence="1" type="ORF">IAA16_04190</name>
</gene>
<reference evidence="1" key="2">
    <citation type="submission" date="2021-04" db="EMBL/GenBank/DDBJ databases">
        <authorList>
            <person name="Gilroy R."/>
        </authorList>
    </citation>
    <scope>NUCLEOTIDE SEQUENCE</scope>
    <source>
        <strain evidence="1">Gambia15-2214</strain>
    </source>
</reference>
<organism evidence="1 2">
    <name type="scientific">Candidatus Treponema excrementipullorum</name>
    <dbReference type="NCBI Taxonomy" id="2838768"/>
    <lineage>
        <taxon>Bacteria</taxon>
        <taxon>Pseudomonadati</taxon>
        <taxon>Spirochaetota</taxon>
        <taxon>Spirochaetia</taxon>
        <taxon>Spirochaetales</taxon>
        <taxon>Treponemataceae</taxon>
        <taxon>Treponema</taxon>
    </lineage>
</organism>
<accession>A0A9E2L124</accession>
<dbReference type="AlphaFoldDB" id="A0A9E2L124"/>
<dbReference type="Proteomes" id="UP000823914">
    <property type="component" value="Unassembled WGS sequence"/>
</dbReference>
<proteinExistence type="predicted"/>
<reference evidence="1" key="1">
    <citation type="journal article" date="2021" name="PeerJ">
        <title>Extensive microbial diversity within the chicken gut microbiome revealed by metagenomics and culture.</title>
        <authorList>
            <person name="Gilroy R."/>
            <person name="Ravi A."/>
            <person name="Getino M."/>
            <person name="Pursley I."/>
            <person name="Horton D.L."/>
            <person name="Alikhan N.F."/>
            <person name="Baker D."/>
            <person name="Gharbi K."/>
            <person name="Hall N."/>
            <person name="Watson M."/>
            <person name="Adriaenssens E.M."/>
            <person name="Foster-Nyarko E."/>
            <person name="Jarju S."/>
            <person name="Secka A."/>
            <person name="Antonio M."/>
            <person name="Oren A."/>
            <person name="Chaudhuri R.R."/>
            <person name="La Ragione R."/>
            <person name="Hildebrand F."/>
            <person name="Pallen M.J."/>
        </authorList>
    </citation>
    <scope>NUCLEOTIDE SEQUENCE</scope>
    <source>
        <strain evidence="1">Gambia15-2214</strain>
    </source>
</reference>
<evidence type="ECO:0000313" key="2">
    <source>
        <dbReference type="Proteomes" id="UP000823914"/>
    </source>
</evidence>
<sequence length="283" mass="31753">MSLGYLDMGLLSHAEQLLAVKLASQPAVFYSTQHKINDFHSFAEKVGVKRACILVPYGKRFFMQYEHGFDAISIFKSVSSTDFWNGTLPENNDWYTFNGVALEPFYQLFSKSVVENLVALHMKTLTIIADVPIKVIMIVADDIIDKALLDENIPELGAFIADDLSSLNTVFSTPHFSVTPTLDVGKMFTMETVSAIAEIADDLHIDAEALEILSPVVVFESFNRIKKLLFKDDFCIPGENCKLRILFSQAPSLDNDLLQFQLQKNLLSFFDKATSKIYIETAV</sequence>
<comment type="caution">
    <text evidence="1">The sequence shown here is derived from an EMBL/GenBank/DDBJ whole genome shotgun (WGS) entry which is preliminary data.</text>
</comment>
<name>A0A9E2L124_9SPIR</name>
<protein>
    <submittedName>
        <fullName evidence="1">Uncharacterized protein</fullName>
    </submittedName>
</protein>
<evidence type="ECO:0000313" key="1">
    <source>
        <dbReference type="EMBL" id="MBU3849745.1"/>
    </source>
</evidence>
<dbReference type="EMBL" id="JAHLFV010000096">
    <property type="protein sequence ID" value="MBU3849745.1"/>
    <property type="molecule type" value="Genomic_DNA"/>
</dbReference>